<dbReference type="Gene3D" id="2.40.400.10">
    <property type="entry name" value="Acetoacetate decarboxylase-like"/>
    <property type="match status" value="1"/>
</dbReference>
<evidence type="ECO:0000313" key="2">
    <source>
        <dbReference type="Proteomes" id="UP000196240"/>
    </source>
</evidence>
<name>A0A1R7QHU3_ACIJO</name>
<dbReference type="EMBL" id="FUUY01000020">
    <property type="protein sequence ID" value="SJX23845.1"/>
    <property type="molecule type" value="Genomic_DNA"/>
</dbReference>
<evidence type="ECO:0000313" key="1">
    <source>
        <dbReference type="EMBL" id="SJX23845.1"/>
    </source>
</evidence>
<organism evidence="1 2">
    <name type="scientific">Acinetobacter johnsonii</name>
    <dbReference type="NCBI Taxonomy" id="40214"/>
    <lineage>
        <taxon>Bacteria</taxon>
        <taxon>Pseudomonadati</taxon>
        <taxon>Pseudomonadota</taxon>
        <taxon>Gammaproteobacteria</taxon>
        <taxon>Moraxellales</taxon>
        <taxon>Moraxellaceae</taxon>
        <taxon>Acinetobacter</taxon>
    </lineage>
</organism>
<dbReference type="RefSeq" id="WP_087015067.1">
    <property type="nucleotide sequence ID" value="NZ_FUUY01000020.1"/>
</dbReference>
<gene>
    <name evidence="1" type="ORF">ACNJC6_03526</name>
</gene>
<reference evidence="1 2" key="1">
    <citation type="submission" date="2017-02" db="EMBL/GenBank/DDBJ databases">
        <authorList>
            <person name="Peterson S.W."/>
        </authorList>
    </citation>
    <scope>NUCLEOTIDE SEQUENCE [LARGE SCALE GENOMIC DNA]</scope>
    <source>
        <strain evidence="1">C6</strain>
    </source>
</reference>
<dbReference type="InterPro" id="IPR010451">
    <property type="entry name" value="Acetoacetate_decarboxylase"/>
</dbReference>
<sequence>MNEALALSQLSQFPPWHLQGEAFILNYWVSPQFIRQYKAFRIAPSPIGRVVQVMLVRYHQSPVGPYDELLLLDHPLLSKRRLSSIPKIYVSTQISVEHGQQLWGIPKEFAQFDWHTQNETTQCQLSTQNQTLCLTLTQCKKARPFYINSHHIPRSMLKIQQAWQGQRYEFSPQFRAKLMKLKKFEWQNHTTLFPDFSQAKALQSFYVPSFQLVFPEAKIRSK</sequence>
<dbReference type="SUPFAM" id="SSF160104">
    <property type="entry name" value="Acetoacetate decarboxylase-like"/>
    <property type="match status" value="1"/>
</dbReference>
<dbReference type="Pfam" id="PF06314">
    <property type="entry name" value="ADC"/>
    <property type="match status" value="1"/>
</dbReference>
<dbReference type="PANTHER" id="PTHR40518">
    <property type="entry name" value="ACETOACETATE DECARBOXYLASE"/>
    <property type="match status" value="1"/>
</dbReference>
<dbReference type="PANTHER" id="PTHR40518:SF1">
    <property type="entry name" value="ACETOACETATE DECARBOXYLASE"/>
    <property type="match status" value="1"/>
</dbReference>
<dbReference type="InterPro" id="IPR023375">
    <property type="entry name" value="ADC_dom_sf"/>
</dbReference>
<dbReference type="AlphaFoldDB" id="A0A1R7QHU3"/>
<dbReference type="Proteomes" id="UP000196240">
    <property type="component" value="Unassembled WGS sequence"/>
</dbReference>
<accession>A0A1R7QHU3</accession>
<protein>
    <submittedName>
        <fullName evidence="1">Acetoacetate decarboxylase (ADC)</fullName>
    </submittedName>
</protein>
<proteinExistence type="predicted"/>
<dbReference type="GO" id="GO:0016829">
    <property type="term" value="F:lyase activity"/>
    <property type="evidence" value="ECO:0007669"/>
    <property type="project" value="InterPro"/>
</dbReference>